<proteinExistence type="predicted"/>
<sequence length="158" mass="18366">MTIKTTSVKISSNDRKRLEKPEDQRATNDRPRLTLKELQEKEYSFPEYDVTYIFYELLERKLIELSESKHPDEAERVSDPKYCKYHRVVSHPIEIFVVKEKIMVIAKEGKIILDIEEMAGTNVASITTANNRYASEGKQEVKQPPTTTYQHFDLGVLS</sequence>
<reference evidence="2" key="2">
    <citation type="journal article" date="2024" name="Plant">
        <title>Genomic evolution and insights into agronomic trait innovations of Sesamum species.</title>
        <authorList>
            <person name="Miao H."/>
            <person name="Wang L."/>
            <person name="Qu L."/>
            <person name="Liu H."/>
            <person name="Sun Y."/>
            <person name="Le M."/>
            <person name="Wang Q."/>
            <person name="Wei S."/>
            <person name="Zheng Y."/>
            <person name="Lin W."/>
            <person name="Duan Y."/>
            <person name="Cao H."/>
            <person name="Xiong S."/>
            <person name="Wang X."/>
            <person name="Wei L."/>
            <person name="Li C."/>
            <person name="Ma Q."/>
            <person name="Ju M."/>
            <person name="Zhao R."/>
            <person name="Li G."/>
            <person name="Mu C."/>
            <person name="Tian Q."/>
            <person name="Mei H."/>
            <person name="Zhang T."/>
            <person name="Gao T."/>
            <person name="Zhang H."/>
        </authorList>
    </citation>
    <scope>NUCLEOTIDE SEQUENCE</scope>
    <source>
        <strain evidence="2">G02</strain>
    </source>
</reference>
<name>A0AAW2V4L3_SESRA</name>
<dbReference type="EMBL" id="JACGWJ010000004">
    <property type="protein sequence ID" value="KAL0423585.1"/>
    <property type="molecule type" value="Genomic_DNA"/>
</dbReference>
<accession>A0AAW2V4L3</accession>
<dbReference type="PANTHER" id="PTHR33437:SF2">
    <property type="entry name" value="OS06G0361200 PROTEIN"/>
    <property type="match status" value="1"/>
</dbReference>
<dbReference type="PANTHER" id="PTHR33437">
    <property type="entry name" value="OS06G0361200 PROTEIN"/>
    <property type="match status" value="1"/>
</dbReference>
<feature type="region of interest" description="Disordered" evidence="1">
    <location>
        <begin position="1"/>
        <end position="33"/>
    </location>
</feature>
<organism evidence="2">
    <name type="scientific">Sesamum radiatum</name>
    <name type="common">Black benniseed</name>
    <dbReference type="NCBI Taxonomy" id="300843"/>
    <lineage>
        <taxon>Eukaryota</taxon>
        <taxon>Viridiplantae</taxon>
        <taxon>Streptophyta</taxon>
        <taxon>Embryophyta</taxon>
        <taxon>Tracheophyta</taxon>
        <taxon>Spermatophyta</taxon>
        <taxon>Magnoliopsida</taxon>
        <taxon>eudicotyledons</taxon>
        <taxon>Gunneridae</taxon>
        <taxon>Pentapetalae</taxon>
        <taxon>asterids</taxon>
        <taxon>lamiids</taxon>
        <taxon>Lamiales</taxon>
        <taxon>Pedaliaceae</taxon>
        <taxon>Sesamum</taxon>
    </lineage>
</organism>
<dbReference type="AlphaFoldDB" id="A0AAW2V4L3"/>
<gene>
    <name evidence="2" type="ORF">Sradi_0893300</name>
</gene>
<comment type="caution">
    <text evidence="2">The sequence shown here is derived from an EMBL/GenBank/DDBJ whole genome shotgun (WGS) entry which is preliminary data.</text>
</comment>
<feature type="compositionally biased region" description="Polar residues" evidence="1">
    <location>
        <begin position="1"/>
        <end position="11"/>
    </location>
</feature>
<reference evidence="2" key="1">
    <citation type="submission" date="2020-06" db="EMBL/GenBank/DDBJ databases">
        <authorList>
            <person name="Li T."/>
            <person name="Hu X."/>
            <person name="Zhang T."/>
            <person name="Song X."/>
            <person name="Zhang H."/>
            <person name="Dai N."/>
            <person name="Sheng W."/>
            <person name="Hou X."/>
            <person name="Wei L."/>
        </authorList>
    </citation>
    <scope>NUCLEOTIDE SEQUENCE</scope>
    <source>
        <strain evidence="2">G02</strain>
        <tissue evidence="2">Leaf</tissue>
    </source>
</reference>
<evidence type="ECO:0000256" key="1">
    <source>
        <dbReference type="SAM" id="MobiDB-lite"/>
    </source>
</evidence>
<evidence type="ECO:0000313" key="2">
    <source>
        <dbReference type="EMBL" id="KAL0423585.1"/>
    </source>
</evidence>
<protein>
    <submittedName>
        <fullName evidence="2">Uncharacterized protein</fullName>
    </submittedName>
</protein>
<feature type="compositionally biased region" description="Basic and acidic residues" evidence="1">
    <location>
        <begin position="12"/>
        <end position="33"/>
    </location>
</feature>